<dbReference type="InterPro" id="IPR035927">
    <property type="entry name" value="DUSP-like_sf"/>
</dbReference>
<evidence type="ECO:0000313" key="2">
    <source>
        <dbReference type="EMBL" id="CAI2376275.1"/>
    </source>
</evidence>
<dbReference type="AlphaFoldDB" id="A0AAD1XP23"/>
<protein>
    <submittedName>
        <fullName evidence="2">Uncharacterized protein</fullName>
    </submittedName>
</protein>
<keyword evidence="3" id="KW-1185">Reference proteome</keyword>
<gene>
    <name evidence="2" type="ORF">ECRASSUSDP1_LOCUS17644</name>
</gene>
<reference evidence="2" key="1">
    <citation type="submission" date="2023-07" db="EMBL/GenBank/DDBJ databases">
        <authorList>
            <consortium name="AG Swart"/>
            <person name="Singh M."/>
            <person name="Singh A."/>
            <person name="Seah K."/>
            <person name="Emmerich C."/>
        </authorList>
    </citation>
    <scope>NUCLEOTIDE SEQUENCE</scope>
    <source>
        <strain evidence="2">DP1</strain>
    </source>
</reference>
<dbReference type="SUPFAM" id="SSF143791">
    <property type="entry name" value="DUSP-like"/>
    <property type="match status" value="1"/>
</dbReference>
<proteinExistence type="predicted"/>
<comment type="caution">
    <text evidence="2">The sequence shown here is derived from an EMBL/GenBank/DDBJ whole genome shotgun (WGS) entry which is preliminary data.</text>
</comment>
<sequence length="386" mass="44185">MSRIRKKKTLLLNSMLKTQEDDAYGISANLEHQESAASSISACSRPKRKQFQGPSGKFTRNSLNFSKKKPQIIIKDRKCLRRVYLDSKPAIMHKRSGTYQKLVDITTNFADNSASTKSRTSLSKLKEVPSFSELPLIENSDEDTAIRKSLHWDTSASAISLEYHSCECTDAGSTCGKYCQFISRKSHFLNFLRKFKKEVSDKKLYAISAPWWAQWCDYVNVPFGTFTRGSRPTSDGRLPLDLSPWIQDFEESYDSYFDEYVRPGEIINAGIIEVLPQDTEEERVTDSSFSLVSDSSSSRDNCNVMLSNTARENYDYVPCLGSSLKMRRENWQIYKKLRSRIIRSLFTKLLCKNQAAMPFSQQFSSYSYRAMAFIWCVSQIEAEVCG</sequence>
<evidence type="ECO:0000256" key="1">
    <source>
        <dbReference type="SAM" id="MobiDB-lite"/>
    </source>
</evidence>
<evidence type="ECO:0000313" key="3">
    <source>
        <dbReference type="Proteomes" id="UP001295684"/>
    </source>
</evidence>
<dbReference type="EMBL" id="CAMPGE010017822">
    <property type="protein sequence ID" value="CAI2376275.1"/>
    <property type="molecule type" value="Genomic_DNA"/>
</dbReference>
<dbReference type="Gene3D" id="3.30.2230.10">
    <property type="entry name" value="DUSP-like"/>
    <property type="match status" value="1"/>
</dbReference>
<dbReference type="Proteomes" id="UP001295684">
    <property type="component" value="Unassembled WGS sequence"/>
</dbReference>
<accession>A0AAD1XP23</accession>
<feature type="region of interest" description="Disordered" evidence="1">
    <location>
        <begin position="37"/>
        <end position="62"/>
    </location>
</feature>
<organism evidence="2 3">
    <name type="scientific">Euplotes crassus</name>
    <dbReference type="NCBI Taxonomy" id="5936"/>
    <lineage>
        <taxon>Eukaryota</taxon>
        <taxon>Sar</taxon>
        <taxon>Alveolata</taxon>
        <taxon>Ciliophora</taxon>
        <taxon>Intramacronucleata</taxon>
        <taxon>Spirotrichea</taxon>
        <taxon>Hypotrichia</taxon>
        <taxon>Euplotida</taxon>
        <taxon>Euplotidae</taxon>
        <taxon>Moneuplotes</taxon>
    </lineage>
</organism>
<name>A0AAD1XP23_EUPCR</name>